<comment type="caution">
    <text evidence="1">The sequence shown here is derived from an EMBL/GenBank/DDBJ whole genome shotgun (WGS) entry which is preliminary data.</text>
</comment>
<reference evidence="1" key="1">
    <citation type="submission" date="2022-11" db="EMBL/GenBank/DDBJ databases">
        <title>Genome Sequence of Boeremia exigua.</title>
        <authorList>
            <person name="Buettner E."/>
        </authorList>
    </citation>
    <scope>NUCLEOTIDE SEQUENCE</scope>
    <source>
        <strain evidence="1">CU02</strain>
    </source>
</reference>
<sequence length="259" mass="28111">MDPLHSNPGPRGKVQPEAPQPWGIYVQRAECLIPLAIAPCEVVQPLASQAWVVGMHALRIDLDVPDTRAVNRTQRLQKSTHAVDGTEAEGVLGEERSAVCFVVESTAGLQQIYSHSTRHIALGGTVFRNRLDDGAISGEAKVEYKCAQLLRFILQHGVAASLCGPIQRFRVERDWPQPSRQARHGKQQGHIPSFLRTMGKSNSLFENLFVSRRRGGESPHRADRAILAGMPLLANPADKCGHGAQHGSALAERCGAGGC</sequence>
<gene>
    <name evidence="1" type="ORF">OPT61_g10630</name>
</gene>
<accession>A0ACC2HPB8</accession>
<dbReference type="EMBL" id="JAPHNI010001868">
    <property type="protein sequence ID" value="KAJ8104675.1"/>
    <property type="molecule type" value="Genomic_DNA"/>
</dbReference>
<name>A0ACC2HPB8_9PLEO</name>
<keyword evidence="2" id="KW-1185">Reference proteome</keyword>
<protein>
    <submittedName>
        <fullName evidence="1">Uncharacterized protein</fullName>
    </submittedName>
</protein>
<evidence type="ECO:0000313" key="1">
    <source>
        <dbReference type="EMBL" id="KAJ8104675.1"/>
    </source>
</evidence>
<dbReference type="Proteomes" id="UP001153331">
    <property type="component" value="Unassembled WGS sequence"/>
</dbReference>
<proteinExistence type="predicted"/>
<organism evidence="1 2">
    <name type="scientific">Boeremia exigua</name>
    <dbReference type="NCBI Taxonomy" id="749465"/>
    <lineage>
        <taxon>Eukaryota</taxon>
        <taxon>Fungi</taxon>
        <taxon>Dikarya</taxon>
        <taxon>Ascomycota</taxon>
        <taxon>Pezizomycotina</taxon>
        <taxon>Dothideomycetes</taxon>
        <taxon>Pleosporomycetidae</taxon>
        <taxon>Pleosporales</taxon>
        <taxon>Pleosporineae</taxon>
        <taxon>Didymellaceae</taxon>
        <taxon>Boeremia</taxon>
    </lineage>
</organism>
<evidence type="ECO:0000313" key="2">
    <source>
        <dbReference type="Proteomes" id="UP001153331"/>
    </source>
</evidence>